<organism evidence="1">
    <name type="scientific">Zooxanthella nutricula</name>
    <dbReference type="NCBI Taxonomy" id="1333877"/>
    <lineage>
        <taxon>Eukaryota</taxon>
        <taxon>Sar</taxon>
        <taxon>Alveolata</taxon>
        <taxon>Dinophyceae</taxon>
        <taxon>Peridiniales</taxon>
        <taxon>Peridiniales incertae sedis</taxon>
        <taxon>Zooxanthella</taxon>
    </lineage>
</organism>
<gene>
    <name evidence="1" type="ORF">BRAN1462_LOCUS6280</name>
</gene>
<dbReference type="EMBL" id="HBGW01009809">
    <property type="protein sequence ID" value="CAD9508600.1"/>
    <property type="molecule type" value="Transcribed_RNA"/>
</dbReference>
<evidence type="ECO:0000313" key="1">
    <source>
        <dbReference type="EMBL" id="CAD9508600.1"/>
    </source>
</evidence>
<name>A0A7S2I497_9DINO</name>
<dbReference type="AlphaFoldDB" id="A0A7S2I497"/>
<sequence>MVPFACRTPGTRITLWPKRRLEPGRGVLRTEQRSDDAIGGKPCFGGSGLQACLSAAQAAGLQTSASPAFCVPDRESPHYFAAKHATQRAGATDTIVTRRAEA</sequence>
<reference evidence="1" key="1">
    <citation type="submission" date="2021-01" db="EMBL/GenBank/DDBJ databases">
        <authorList>
            <person name="Corre E."/>
            <person name="Pelletier E."/>
            <person name="Niang G."/>
            <person name="Scheremetjew M."/>
            <person name="Finn R."/>
            <person name="Kale V."/>
            <person name="Holt S."/>
            <person name="Cochrane G."/>
            <person name="Meng A."/>
            <person name="Brown T."/>
            <person name="Cohen L."/>
        </authorList>
    </citation>
    <scope>NUCLEOTIDE SEQUENCE</scope>
    <source>
        <strain evidence="1">RCC3387</strain>
    </source>
</reference>
<accession>A0A7S2I497</accession>
<proteinExistence type="predicted"/>
<protein>
    <submittedName>
        <fullName evidence="1">Uncharacterized protein</fullName>
    </submittedName>
</protein>